<organism evidence="4">
    <name type="scientific">Onchocerca ochengi</name>
    <name type="common">Filarial nematode worm</name>
    <dbReference type="NCBI Taxonomy" id="42157"/>
    <lineage>
        <taxon>Eukaryota</taxon>
        <taxon>Metazoa</taxon>
        <taxon>Ecdysozoa</taxon>
        <taxon>Nematoda</taxon>
        <taxon>Chromadorea</taxon>
        <taxon>Rhabditida</taxon>
        <taxon>Spirurina</taxon>
        <taxon>Spiruromorpha</taxon>
        <taxon>Filarioidea</taxon>
        <taxon>Onchocercidae</taxon>
        <taxon>Onchocerca</taxon>
    </lineage>
</organism>
<proteinExistence type="predicted"/>
<keyword evidence="3" id="KW-1185">Reference proteome</keyword>
<gene>
    <name evidence="2" type="ORF">NOO_LOCUS10608</name>
</gene>
<evidence type="ECO:0000313" key="3">
    <source>
        <dbReference type="Proteomes" id="UP000271087"/>
    </source>
</evidence>
<dbReference type="Pfam" id="PF01682">
    <property type="entry name" value="DB"/>
    <property type="match status" value="1"/>
</dbReference>
<evidence type="ECO:0000313" key="4">
    <source>
        <dbReference type="WBParaSite" id="nOo.2.0.1.t10608-RA"/>
    </source>
</evidence>
<evidence type="ECO:0000313" key="2">
    <source>
        <dbReference type="EMBL" id="VDM94335.1"/>
    </source>
</evidence>
<dbReference type="PANTHER" id="PTHR46705">
    <property type="entry name" value="PROTEIN CBG09805"/>
    <property type="match status" value="1"/>
</dbReference>
<evidence type="ECO:0000259" key="1">
    <source>
        <dbReference type="Pfam" id="PF01682"/>
    </source>
</evidence>
<dbReference type="AlphaFoldDB" id="A0A182ER43"/>
<protein>
    <submittedName>
        <fullName evidence="4">DB domain-containing protein</fullName>
    </submittedName>
</protein>
<name>A0A182ER43_ONCOC</name>
<sequence length="144" mass="16181">EMNYLWYLVCISTTLQAAILRDDANTKFKKCCKAYEPSLKNETAVNECLNKYCDFDVLSQTTILVLLKHCDCTVVGAMFSCASSNYDHTQCCLANGVSGKCLEYCSAHDGVPPNYLDYLTCLDHFDTIKQCFQNYLAKNPAIKP</sequence>
<dbReference type="OrthoDB" id="5843172at2759"/>
<dbReference type="STRING" id="42157.A0A182ER43"/>
<dbReference type="EMBL" id="UYRW01006259">
    <property type="protein sequence ID" value="VDM94335.1"/>
    <property type="molecule type" value="Genomic_DNA"/>
</dbReference>
<dbReference type="WBParaSite" id="nOo.2.0.1.t10608-RA">
    <property type="protein sequence ID" value="nOo.2.0.1.t10608-RA"/>
    <property type="gene ID" value="nOo.2.0.1.g10608"/>
</dbReference>
<feature type="domain" description="Domain of unknown function DB" evidence="1">
    <location>
        <begin position="42"/>
        <end position="132"/>
    </location>
</feature>
<reference evidence="2 3" key="2">
    <citation type="submission" date="2018-08" db="EMBL/GenBank/DDBJ databases">
        <authorList>
            <person name="Laetsch R D."/>
            <person name="Stevens L."/>
            <person name="Kumar S."/>
            <person name="Blaxter L. M."/>
        </authorList>
    </citation>
    <scope>NUCLEOTIDE SEQUENCE [LARGE SCALE GENOMIC DNA]</scope>
</reference>
<dbReference type="PANTHER" id="PTHR46705:SF15">
    <property type="entry name" value="DOMAIN OF UNKNOWN FUNCTION DB DOMAIN-CONTAINING PROTEIN"/>
    <property type="match status" value="1"/>
</dbReference>
<dbReference type="InterPro" id="IPR002602">
    <property type="entry name" value="DB"/>
</dbReference>
<reference evidence="4" key="1">
    <citation type="submission" date="2016-06" db="UniProtKB">
        <authorList>
            <consortium name="WormBaseParasite"/>
        </authorList>
    </citation>
    <scope>IDENTIFICATION</scope>
</reference>
<accession>A0A182ER43</accession>
<dbReference type="Proteomes" id="UP000271087">
    <property type="component" value="Unassembled WGS sequence"/>
</dbReference>